<dbReference type="InterPro" id="IPR002110">
    <property type="entry name" value="Ankyrin_rpt"/>
</dbReference>
<dbReference type="SMART" id="SM00248">
    <property type="entry name" value="ANK"/>
    <property type="match status" value="7"/>
</dbReference>
<keyword evidence="2 3" id="KW-0040">ANK repeat</keyword>
<dbReference type="PANTHER" id="PTHR24173:SF74">
    <property type="entry name" value="ANKYRIN REPEAT DOMAIN-CONTAINING PROTEIN 16"/>
    <property type="match status" value="1"/>
</dbReference>
<evidence type="ECO:0000256" key="3">
    <source>
        <dbReference type="PROSITE-ProRule" id="PRU00023"/>
    </source>
</evidence>
<evidence type="ECO:0000313" key="4">
    <source>
        <dbReference type="EMBL" id="KAL3405477.1"/>
    </source>
</evidence>
<dbReference type="PROSITE" id="PS50088">
    <property type="entry name" value="ANK_REPEAT"/>
    <property type="match status" value="4"/>
</dbReference>
<dbReference type="AlphaFoldDB" id="A0ABD2XKZ4"/>
<dbReference type="Pfam" id="PF00023">
    <property type="entry name" value="Ank"/>
    <property type="match status" value="2"/>
</dbReference>
<evidence type="ECO:0000256" key="1">
    <source>
        <dbReference type="ARBA" id="ARBA00022737"/>
    </source>
</evidence>
<keyword evidence="1" id="KW-0677">Repeat</keyword>
<dbReference type="PROSITE" id="PS50297">
    <property type="entry name" value="ANK_REP_REGION"/>
    <property type="match status" value="4"/>
</dbReference>
<name>A0ABD2XKZ4_9HYME</name>
<evidence type="ECO:0000313" key="5">
    <source>
        <dbReference type="Proteomes" id="UP001627154"/>
    </source>
</evidence>
<dbReference type="Pfam" id="PF12796">
    <property type="entry name" value="Ank_2"/>
    <property type="match status" value="1"/>
</dbReference>
<evidence type="ECO:0000256" key="2">
    <source>
        <dbReference type="ARBA" id="ARBA00023043"/>
    </source>
</evidence>
<dbReference type="Gene3D" id="1.25.40.20">
    <property type="entry name" value="Ankyrin repeat-containing domain"/>
    <property type="match status" value="2"/>
</dbReference>
<dbReference type="PRINTS" id="PR01415">
    <property type="entry name" value="ANKYRIN"/>
</dbReference>
<protein>
    <submittedName>
        <fullName evidence="4">Uncharacterized protein</fullName>
    </submittedName>
</protein>
<sequence length="301" mass="34023">MCVQRVDDDVAELFFEICDEEHRTLRLDLQDRLGNTPLHLALANEHKKMVELLLRRGANPHLANEEGSTPLWIVCSSVDYDDDLVETFFEFCDDQRLKLDARDKEGNTPLRLALECGNKKAIESLLRSGADPNSVDENGSTLLYYICERGKDEGMVEILKIFLECRAARIDSRDKSGRTPLYSTVEPGYGSMTALLLRRGADPNVADHKGLTPLHTMCARYRDDSYLKSFLDVCDEVRRWLRIDARDKEGRTPLHLAVAEDNKRTARLLLRRGADPELRDAKGSTLLHAISGNRATISTHS</sequence>
<reference evidence="4 5" key="1">
    <citation type="journal article" date="2024" name="bioRxiv">
        <title>A reference genome for Trichogramma kaykai: A tiny desert-dwelling parasitoid wasp with competing sex-ratio distorters.</title>
        <authorList>
            <person name="Culotta J."/>
            <person name="Lindsey A.R."/>
        </authorList>
    </citation>
    <scope>NUCLEOTIDE SEQUENCE [LARGE SCALE GENOMIC DNA]</scope>
    <source>
        <strain evidence="4 5">KSX58</strain>
    </source>
</reference>
<dbReference type="Proteomes" id="UP001627154">
    <property type="component" value="Unassembled WGS sequence"/>
</dbReference>
<dbReference type="SUPFAM" id="SSF48403">
    <property type="entry name" value="Ankyrin repeat"/>
    <property type="match status" value="1"/>
</dbReference>
<gene>
    <name evidence="4" type="ORF">TKK_001869</name>
</gene>
<dbReference type="PANTHER" id="PTHR24173">
    <property type="entry name" value="ANKYRIN REPEAT CONTAINING"/>
    <property type="match status" value="1"/>
</dbReference>
<feature type="repeat" description="ANK" evidence="3">
    <location>
        <begin position="105"/>
        <end position="137"/>
    </location>
</feature>
<keyword evidence="5" id="KW-1185">Reference proteome</keyword>
<dbReference type="EMBL" id="JBJJXI010000020">
    <property type="protein sequence ID" value="KAL3405477.1"/>
    <property type="molecule type" value="Genomic_DNA"/>
</dbReference>
<accession>A0ABD2XKZ4</accession>
<feature type="repeat" description="ANK" evidence="3">
    <location>
        <begin position="33"/>
        <end position="65"/>
    </location>
</feature>
<dbReference type="InterPro" id="IPR036770">
    <property type="entry name" value="Ankyrin_rpt-contain_sf"/>
</dbReference>
<organism evidence="4 5">
    <name type="scientific">Trichogramma kaykai</name>
    <dbReference type="NCBI Taxonomy" id="54128"/>
    <lineage>
        <taxon>Eukaryota</taxon>
        <taxon>Metazoa</taxon>
        <taxon>Ecdysozoa</taxon>
        <taxon>Arthropoda</taxon>
        <taxon>Hexapoda</taxon>
        <taxon>Insecta</taxon>
        <taxon>Pterygota</taxon>
        <taxon>Neoptera</taxon>
        <taxon>Endopterygota</taxon>
        <taxon>Hymenoptera</taxon>
        <taxon>Apocrita</taxon>
        <taxon>Proctotrupomorpha</taxon>
        <taxon>Chalcidoidea</taxon>
        <taxon>Trichogrammatidae</taxon>
        <taxon>Trichogramma</taxon>
    </lineage>
</organism>
<feature type="repeat" description="ANK" evidence="3">
    <location>
        <begin position="249"/>
        <end position="281"/>
    </location>
</feature>
<comment type="caution">
    <text evidence="4">The sequence shown here is derived from an EMBL/GenBank/DDBJ whole genome shotgun (WGS) entry which is preliminary data.</text>
</comment>
<proteinExistence type="predicted"/>
<feature type="repeat" description="ANK" evidence="3">
    <location>
        <begin position="176"/>
        <end position="208"/>
    </location>
</feature>